<evidence type="ECO:0000256" key="3">
    <source>
        <dbReference type="ARBA" id="ARBA00022801"/>
    </source>
</evidence>
<proteinExistence type="inferred from homology"/>
<protein>
    <submittedName>
        <fullName evidence="8">Alpha/beta hydrolase</fullName>
    </submittedName>
</protein>
<evidence type="ECO:0000313" key="8">
    <source>
        <dbReference type="EMBL" id="XDQ75394.1"/>
    </source>
</evidence>
<dbReference type="AlphaFoldDB" id="A0AB39TD25"/>
<dbReference type="Pfam" id="PF08386">
    <property type="entry name" value="Abhydrolase_4"/>
    <property type="match status" value="1"/>
</dbReference>
<feature type="domain" description="AB hydrolase-1" evidence="6">
    <location>
        <begin position="107"/>
        <end position="286"/>
    </location>
</feature>
<feature type="domain" description="Peptidase S33 tripeptidyl aminopeptidase-like C-terminal" evidence="7">
    <location>
        <begin position="447"/>
        <end position="542"/>
    </location>
</feature>
<gene>
    <name evidence="8" type="ORF">AB5J54_34880</name>
</gene>
<reference evidence="8" key="1">
    <citation type="submission" date="2024-07" db="EMBL/GenBank/DDBJ databases">
        <authorList>
            <person name="Yu S.T."/>
        </authorList>
    </citation>
    <scope>NUCLEOTIDE SEQUENCE</scope>
    <source>
        <strain evidence="8">R44</strain>
    </source>
</reference>
<dbReference type="Gene3D" id="3.40.50.1820">
    <property type="entry name" value="alpha/beta hydrolase"/>
    <property type="match status" value="1"/>
</dbReference>
<dbReference type="EMBL" id="CP163444">
    <property type="protein sequence ID" value="XDQ75394.1"/>
    <property type="molecule type" value="Genomic_DNA"/>
</dbReference>
<dbReference type="InterPro" id="IPR013595">
    <property type="entry name" value="Pept_S33_TAP-like_C"/>
</dbReference>
<dbReference type="InterPro" id="IPR000073">
    <property type="entry name" value="AB_hydrolase_1"/>
</dbReference>
<evidence type="ECO:0000256" key="4">
    <source>
        <dbReference type="SAM" id="MobiDB-lite"/>
    </source>
</evidence>
<comment type="similarity">
    <text evidence="1">Belongs to the peptidase S33 family.</text>
</comment>
<evidence type="ECO:0000256" key="2">
    <source>
        <dbReference type="ARBA" id="ARBA00022729"/>
    </source>
</evidence>
<dbReference type="SUPFAM" id="SSF53474">
    <property type="entry name" value="alpha/beta-Hydrolases"/>
    <property type="match status" value="1"/>
</dbReference>
<name>A0AB39TD25_9ACTN</name>
<sequence>MFRSTARRRALVLALAVLGTTSLAACTAGPGQDGKRPRTSASPVDPAARPDLRRFYGQKLVWRPCGDVRCATLTVPRDYSRPGDGKTFVLPVAKAATALPGKRVGSLVLNPGGPGEPGAKLVQDGVADEIGRGVRERFDVVSFDPRGVGGSKPALTCRTEGGTETVDATPLDPRTDAERAEALAGARAQAAACRKASGPLLPHVGTEDAARDLDVLRAALGERALTYVGWSYGTSLGTSYAEQFPRRVRAMVLDGAVDPSLDWRQRVLGQSTGFRDAVDEYADSCADVVGEGCPGGSPEEIRALIDGLLERTRRAPLTVDGSEDGLDAAGLVSALSLSMYTPEAQWEGLSAALRAAEGGDGTKLAALAAGEEETPDTDTDANADADTDADAGPDGQEATGTAGDVPEDNSEAALIAVNCLDVPHPRDAQAYWDALAPADKAAGVYGTSGVMSELVCKDWPAGTQRPHRVRAAGVPPVLVVGTEGDPATPYEEAVSLARQFPGGMLLSFRAPGHTGYGRDACVDAKVEAYLVSLTKVSPGTTCAP</sequence>
<dbReference type="InterPro" id="IPR029058">
    <property type="entry name" value="AB_hydrolase_fold"/>
</dbReference>
<feature type="region of interest" description="Disordered" evidence="4">
    <location>
        <begin position="27"/>
        <end position="48"/>
    </location>
</feature>
<evidence type="ECO:0000256" key="1">
    <source>
        <dbReference type="ARBA" id="ARBA00010088"/>
    </source>
</evidence>
<dbReference type="InterPro" id="IPR051601">
    <property type="entry name" value="Serine_prot/Carboxylest_S33"/>
</dbReference>
<dbReference type="PROSITE" id="PS51257">
    <property type="entry name" value="PROKAR_LIPOPROTEIN"/>
    <property type="match status" value="1"/>
</dbReference>
<organism evidence="8">
    <name type="scientific">Streptomyces sp. R44</name>
    <dbReference type="NCBI Taxonomy" id="3238633"/>
    <lineage>
        <taxon>Bacteria</taxon>
        <taxon>Bacillati</taxon>
        <taxon>Actinomycetota</taxon>
        <taxon>Actinomycetes</taxon>
        <taxon>Kitasatosporales</taxon>
        <taxon>Streptomycetaceae</taxon>
        <taxon>Streptomyces</taxon>
    </lineage>
</organism>
<dbReference type="Pfam" id="PF00561">
    <property type="entry name" value="Abhydrolase_1"/>
    <property type="match status" value="1"/>
</dbReference>
<feature type="compositionally biased region" description="Acidic residues" evidence="4">
    <location>
        <begin position="370"/>
        <end position="391"/>
    </location>
</feature>
<feature type="region of interest" description="Disordered" evidence="4">
    <location>
        <begin position="369"/>
        <end position="407"/>
    </location>
</feature>
<keyword evidence="3 8" id="KW-0378">Hydrolase</keyword>
<dbReference type="PANTHER" id="PTHR43248:SF29">
    <property type="entry name" value="TRIPEPTIDYL AMINOPEPTIDASE"/>
    <property type="match status" value="1"/>
</dbReference>
<feature type="chain" id="PRO_5044309842" evidence="5">
    <location>
        <begin position="25"/>
        <end position="544"/>
    </location>
</feature>
<evidence type="ECO:0000259" key="6">
    <source>
        <dbReference type="Pfam" id="PF00561"/>
    </source>
</evidence>
<dbReference type="PANTHER" id="PTHR43248">
    <property type="entry name" value="2-SUCCINYL-6-HYDROXY-2,4-CYCLOHEXADIENE-1-CARBOXYLATE SYNTHASE"/>
    <property type="match status" value="1"/>
</dbReference>
<dbReference type="RefSeq" id="WP_369147919.1">
    <property type="nucleotide sequence ID" value="NZ_CP163444.1"/>
</dbReference>
<accession>A0AB39TD25</accession>
<evidence type="ECO:0000259" key="7">
    <source>
        <dbReference type="Pfam" id="PF08386"/>
    </source>
</evidence>
<dbReference type="GO" id="GO:0016787">
    <property type="term" value="F:hydrolase activity"/>
    <property type="evidence" value="ECO:0007669"/>
    <property type="project" value="UniProtKB-KW"/>
</dbReference>
<evidence type="ECO:0000256" key="5">
    <source>
        <dbReference type="SAM" id="SignalP"/>
    </source>
</evidence>
<keyword evidence="2 5" id="KW-0732">Signal</keyword>
<feature type="signal peptide" evidence="5">
    <location>
        <begin position="1"/>
        <end position="24"/>
    </location>
</feature>